<evidence type="ECO:0000256" key="5">
    <source>
        <dbReference type="ARBA" id="ARBA00022563"/>
    </source>
</evidence>
<sequence length="155" mass="16976">MLRHDNGSALAVATVLQFPVGRRTALELLRPIRFQSLCEEHLLPFHGAVHIGYLPGEKRFRQPEFERAVAACSGGIQIQQPMTTRIGLWLHHQLAPRGVGVLVEGAYACAAAAGGTRTAGPASTLAFYGALRHNVELQREFLTRTRQELVRIGEG</sequence>
<evidence type="ECO:0000256" key="1">
    <source>
        <dbReference type="ARBA" id="ARBA00001052"/>
    </source>
</evidence>
<dbReference type="InterPro" id="IPR001474">
    <property type="entry name" value="GTP_CycHdrlase_I"/>
</dbReference>
<dbReference type="Pfam" id="PF01227">
    <property type="entry name" value="GTP_cyclohydroI"/>
    <property type="match status" value="1"/>
</dbReference>
<evidence type="ECO:0000256" key="7">
    <source>
        <dbReference type="ARBA" id="ARBA00030854"/>
    </source>
</evidence>
<accession>A0A9P3Q9H9</accession>
<dbReference type="Gene3D" id="3.30.1130.10">
    <property type="match status" value="1"/>
</dbReference>
<keyword evidence="5" id="KW-0554">One-carbon metabolism</keyword>
<evidence type="ECO:0000256" key="4">
    <source>
        <dbReference type="ARBA" id="ARBA00017272"/>
    </source>
</evidence>
<keyword evidence="6" id="KW-0378">Hydrolase</keyword>
<dbReference type="InterPro" id="IPR043133">
    <property type="entry name" value="GTP-CH-I_C/QueF"/>
</dbReference>
<comment type="caution">
    <text evidence="10">The sequence shown here is derived from an EMBL/GenBank/DDBJ whole genome shotgun (WGS) entry which is preliminary data.</text>
</comment>
<organism evidence="10 11">
    <name type="scientific">Mycobacterium kiyosense</name>
    <dbReference type="NCBI Taxonomy" id="2871094"/>
    <lineage>
        <taxon>Bacteria</taxon>
        <taxon>Bacillati</taxon>
        <taxon>Actinomycetota</taxon>
        <taxon>Actinomycetes</taxon>
        <taxon>Mycobacteriales</taxon>
        <taxon>Mycobacteriaceae</taxon>
        <taxon>Mycobacterium</taxon>
    </lineage>
</organism>
<dbReference type="GO" id="GO:0005525">
    <property type="term" value="F:GTP binding"/>
    <property type="evidence" value="ECO:0007669"/>
    <property type="project" value="TreeGrafter"/>
</dbReference>
<dbReference type="RefSeq" id="WP_238305196.1">
    <property type="nucleotide sequence ID" value="NZ_BRXE01000055.1"/>
</dbReference>
<dbReference type="PANTHER" id="PTHR11109:SF7">
    <property type="entry name" value="GTP CYCLOHYDROLASE 1"/>
    <property type="match status" value="1"/>
</dbReference>
<dbReference type="InterPro" id="IPR020602">
    <property type="entry name" value="GTP_CycHdrlase_I_dom"/>
</dbReference>
<dbReference type="GO" id="GO:0006730">
    <property type="term" value="P:one-carbon metabolic process"/>
    <property type="evidence" value="ECO:0007669"/>
    <property type="project" value="UniProtKB-KW"/>
</dbReference>
<dbReference type="EMBL" id="BRXE01000055">
    <property type="protein sequence ID" value="GLB84590.1"/>
    <property type="molecule type" value="Genomic_DNA"/>
</dbReference>
<comment type="pathway">
    <text evidence="2">Cofactor biosynthesis; 7,8-dihydroneopterin triphosphate biosynthesis; 7,8-dihydroneopterin triphosphate from GTP: step 1/1.</text>
</comment>
<dbReference type="GO" id="GO:0006729">
    <property type="term" value="P:tetrahydrobiopterin biosynthetic process"/>
    <property type="evidence" value="ECO:0007669"/>
    <property type="project" value="TreeGrafter"/>
</dbReference>
<evidence type="ECO:0000256" key="6">
    <source>
        <dbReference type="ARBA" id="ARBA00022801"/>
    </source>
</evidence>
<evidence type="ECO:0000256" key="2">
    <source>
        <dbReference type="ARBA" id="ARBA00005080"/>
    </source>
</evidence>
<feature type="domain" description="GTP cyclohydrolase I" evidence="8">
    <location>
        <begin position="28"/>
        <end position="144"/>
    </location>
</feature>
<proteinExistence type="predicted"/>
<reference evidence="10" key="1">
    <citation type="submission" date="2022-08" db="EMBL/GenBank/DDBJ databases">
        <title>Mycobacterium kiyosense sp. nov., scotochromogenic slow-glowing species isolated from respiratory specimens.</title>
        <authorList>
            <person name="Fukano H."/>
            <person name="Kazumi Y."/>
            <person name="Sakagami N."/>
            <person name="Ato M."/>
            <person name="Mitarai S."/>
            <person name="Hoshino Y."/>
        </authorList>
    </citation>
    <scope>NUCLEOTIDE SEQUENCE</scope>
    <source>
        <strain evidence="10">1413</strain>
        <strain evidence="9">SRL2020-028</strain>
    </source>
</reference>
<evidence type="ECO:0000256" key="3">
    <source>
        <dbReference type="ARBA" id="ARBA00012715"/>
    </source>
</evidence>
<dbReference type="EMBL" id="BRZI01000036">
    <property type="protein sequence ID" value="GLD32081.1"/>
    <property type="molecule type" value="Genomic_DNA"/>
</dbReference>
<dbReference type="GO" id="GO:0003934">
    <property type="term" value="F:GTP cyclohydrolase I activity"/>
    <property type="evidence" value="ECO:0007669"/>
    <property type="project" value="UniProtKB-EC"/>
</dbReference>
<dbReference type="PANTHER" id="PTHR11109">
    <property type="entry name" value="GTP CYCLOHYDROLASE I"/>
    <property type="match status" value="1"/>
</dbReference>
<dbReference type="GeneID" id="83630142"/>
<evidence type="ECO:0000313" key="10">
    <source>
        <dbReference type="EMBL" id="GLD32081.1"/>
    </source>
</evidence>
<dbReference type="Proteomes" id="UP001165663">
    <property type="component" value="Unassembled WGS sequence"/>
</dbReference>
<comment type="catalytic activity">
    <reaction evidence="1">
        <text>GTP + H2O = 7,8-dihydroneopterin 3'-triphosphate + formate + H(+)</text>
        <dbReference type="Rhea" id="RHEA:17473"/>
        <dbReference type="ChEBI" id="CHEBI:15377"/>
        <dbReference type="ChEBI" id="CHEBI:15378"/>
        <dbReference type="ChEBI" id="CHEBI:15740"/>
        <dbReference type="ChEBI" id="CHEBI:37565"/>
        <dbReference type="ChEBI" id="CHEBI:58462"/>
        <dbReference type="EC" id="3.5.4.16"/>
    </reaction>
</comment>
<evidence type="ECO:0000313" key="9">
    <source>
        <dbReference type="EMBL" id="GLB84590.1"/>
    </source>
</evidence>
<name>A0A9P3Q9H9_9MYCO</name>
<dbReference type="GO" id="GO:0046654">
    <property type="term" value="P:tetrahydrofolate biosynthetic process"/>
    <property type="evidence" value="ECO:0007669"/>
    <property type="project" value="InterPro"/>
</dbReference>
<dbReference type="Proteomes" id="UP001064782">
    <property type="component" value="Unassembled WGS sequence"/>
</dbReference>
<protein>
    <recommendedName>
        <fullName evidence="4">GTP cyclohydrolase 1</fullName>
        <ecNumber evidence="3">3.5.4.16</ecNumber>
    </recommendedName>
    <alternativeName>
        <fullName evidence="7">GTP cyclohydrolase I</fullName>
    </alternativeName>
</protein>
<dbReference type="GO" id="GO:0005737">
    <property type="term" value="C:cytoplasm"/>
    <property type="evidence" value="ECO:0007669"/>
    <property type="project" value="TreeGrafter"/>
</dbReference>
<keyword evidence="11" id="KW-1185">Reference proteome</keyword>
<evidence type="ECO:0000313" key="11">
    <source>
        <dbReference type="Proteomes" id="UP001064782"/>
    </source>
</evidence>
<gene>
    <name evidence="10" type="ORF">Mkiyose1413_39640</name>
    <name evidence="9" type="ORF">SRL2020028_38460</name>
</gene>
<evidence type="ECO:0000259" key="8">
    <source>
        <dbReference type="Pfam" id="PF01227"/>
    </source>
</evidence>
<dbReference type="EC" id="3.5.4.16" evidence="3"/>
<dbReference type="GO" id="GO:0008270">
    <property type="term" value="F:zinc ion binding"/>
    <property type="evidence" value="ECO:0007669"/>
    <property type="project" value="TreeGrafter"/>
</dbReference>
<dbReference type="SUPFAM" id="SSF55620">
    <property type="entry name" value="Tetrahydrobiopterin biosynthesis enzymes-like"/>
    <property type="match status" value="1"/>
</dbReference>
<dbReference type="AlphaFoldDB" id="A0A9P3Q9H9"/>